<dbReference type="SUPFAM" id="SSF54236">
    <property type="entry name" value="Ubiquitin-like"/>
    <property type="match status" value="1"/>
</dbReference>
<gene>
    <name evidence="2" type="ORF">EZS28_003353</name>
</gene>
<evidence type="ECO:0000313" key="2">
    <source>
        <dbReference type="EMBL" id="KAA6401122.1"/>
    </source>
</evidence>
<dbReference type="InterPro" id="IPR029071">
    <property type="entry name" value="Ubiquitin-like_domsf"/>
</dbReference>
<comment type="caution">
    <text evidence="2">The sequence shown here is derived from an EMBL/GenBank/DDBJ whole genome shotgun (WGS) entry which is preliminary data.</text>
</comment>
<dbReference type="Proteomes" id="UP000324800">
    <property type="component" value="Unassembled WGS sequence"/>
</dbReference>
<dbReference type="CDD" id="cd17039">
    <property type="entry name" value="Ubl_ubiquitin_like"/>
    <property type="match status" value="1"/>
</dbReference>
<dbReference type="EMBL" id="SNRW01000442">
    <property type="protein sequence ID" value="KAA6401122.1"/>
    <property type="molecule type" value="Genomic_DNA"/>
</dbReference>
<reference evidence="2 3" key="1">
    <citation type="submission" date="2019-03" db="EMBL/GenBank/DDBJ databases">
        <title>Single cell metagenomics reveals metabolic interactions within the superorganism composed of flagellate Streblomastix strix and complex community of Bacteroidetes bacteria on its surface.</title>
        <authorList>
            <person name="Treitli S.C."/>
            <person name="Kolisko M."/>
            <person name="Husnik F."/>
            <person name="Keeling P."/>
            <person name="Hampl V."/>
        </authorList>
    </citation>
    <scope>NUCLEOTIDE SEQUENCE [LARGE SCALE GENOMIC DNA]</scope>
    <source>
        <strain evidence="2">ST1C</strain>
    </source>
</reference>
<proteinExistence type="predicted"/>
<dbReference type="AlphaFoldDB" id="A0A5J4X2Y5"/>
<dbReference type="PROSITE" id="PS50053">
    <property type="entry name" value="UBIQUITIN_2"/>
    <property type="match status" value="1"/>
</dbReference>
<dbReference type="SMART" id="SM00213">
    <property type="entry name" value="UBQ"/>
    <property type="match status" value="1"/>
</dbReference>
<dbReference type="InterPro" id="IPR000626">
    <property type="entry name" value="Ubiquitin-like_dom"/>
</dbReference>
<evidence type="ECO:0000313" key="3">
    <source>
        <dbReference type="Proteomes" id="UP000324800"/>
    </source>
</evidence>
<dbReference type="Gene3D" id="3.10.20.90">
    <property type="entry name" value="Phosphatidylinositol 3-kinase Catalytic Subunit, Chain A, domain 1"/>
    <property type="match status" value="1"/>
</dbReference>
<name>A0A5J4X2Y5_9EUKA</name>
<organism evidence="2 3">
    <name type="scientific">Streblomastix strix</name>
    <dbReference type="NCBI Taxonomy" id="222440"/>
    <lineage>
        <taxon>Eukaryota</taxon>
        <taxon>Metamonada</taxon>
        <taxon>Preaxostyla</taxon>
        <taxon>Oxymonadida</taxon>
        <taxon>Streblomastigidae</taxon>
        <taxon>Streblomastix</taxon>
    </lineage>
</organism>
<dbReference type="OrthoDB" id="2270193at2759"/>
<evidence type="ECO:0000259" key="1">
    <source>
        <dbReference type="PROSITE" id="PS50053"/>
    </source>
</evidence>
<accession>A0A5J4X2Y5</accession>
<dbReference type="Pfam" id="PF00240">
    <property type="entry name" value="ubiquitin"/>
    <property type="match status" value="1"/>
</dbReference>
<sequence>MLSDLHLLVRKISGYILNVQTPSGLIQLTKCSSSFLIEDVKNHIESKSGIPMELQRLINKGELLSDWISLDEYGFKSRSEIVLSILTFEEIHFFVKSTTENEQLRRAKQLHNQILLDSDKINFESSNGYQFCSELAIQIGGGTTQTQIELLNIVGIIAKQGVDTSNKDAKNKFHETFIRTRMRQRIGVIIRREMKEEENQAKDGITDSIRSVSFQCLNHFVFDNDEQIQLKLFQDGRYVQSLTNQIATCGGSCEQNRRNINSAMKYFDNIFYTLFKKPKFANSPIVKEIKDQIIEEGALDEIEANLFNIETVYNNRYYSDPELYNSNPELAKLDIMNTYLQRPD</sequence>
<feature type="domain" description="Ubiquitin-like" evidence="1">
    <location>
        <begin position="5"/>
        <end position="83"/>
    </location>
</feature>
<protein>
    <recommendedName>
        <fullName evidence="1">Ubiquitin-like domain-containing protein</fullName>
    </recommendedName>
</protein>